<feature type="chain" id="PRO_5043779099" evidence="1">
    <location>
        <begin position="25"/>
        <end position="247"/>
    </location>
</feature>
<evidence type="ECO:0000313" key="2">
    <source>
        <dbReference type="EMBL" id="MDO6424912.1"/>
    </source>
</evidence>
<reference evidence="2" key="1">
    <citation type="submission" date="2023-07" db="EMBL/GenBank/DDBJ databases">
        <title>Genome content predicts the carbon catabolic preferences of heterotrophic bacteria.</title>
        <authorList>
            <person name="Gralka M."/>
        </authorList>
    </citation>
    <scope>NUCLEOTIDE SEQUENCE</scope>
    <source>
        <strain evidence="2">I3M17_2</strain>
    </source>
</reference>
<name>A0AAW7XDI0_9GAMM</name>
<dbReference type="Gene3D" id="2.180.10.10">
    <property type="entry name" value="RHS repeat-associated core"/>
    <property type="match status" value="1"/>
</dbReference>
<dbReference type="InterPro" id="IPR050708">
    <property type="entry name" value="T6SS_VgrG/RHS"/>
</dbReference>
<dbReference type="Proteomes" id="UP001169760">
    <property type="component" value="Unassembled WGS sequence"/>
</dbReference>
<keyword evidence="1" id="KW-0732">Signal</keyword>
<sequence length="247" mass="28374">MFTQKLQSIVACLVFTLISLHTHAASELFFVHNDHLGTPQIITDGTQAVVWEVTSQTPFGIVEINEDPDGDGIALEFNVRFPGQYFDEELGVNYNYFRDYDPSLGRYIQSDPIGLAGGINTYAYVGGNPLNFIDEDGLKRARSHREQPFNHRVIQRWKNLVKRKIALERELIRLKQQHNRDYERIDQIVGHIDELRKLLHPQFPMKCVSRHCPWDQTNTCPSPSFVAASPSREPENGCMCTKYAPNW</sequence>
<accession>A0AAW7XDI0</accession>
<dbReference type="PANTHER" id="PTHR32305">
    <property type="match status" value="1"/>
</dbReference>
<organism evidence="2 3">
    <name type="scientific">Saccharophagus degradans</name>
    <dbReference type="NCBI Taxonomy" id="86304"/>
    <lineage>
        <taxon>Bacteria</taxon>
        <taxon>Pseudomonadati</taxon>
        <taxon>Pseudomonadota</taxon>
        <taxon>Gammaproteobacteria</taxon>
        <taxon>Cellvibrionales</taxon>
        <taxon>Cellvibrionaceae</taxon>
        <taxon>Saccharophagus</taxon>
    </lineage>
</organism>
<evidence type="ECO:0000313" key="3">
    <source>
        <dbReference type="Proteomes" id="UP001169760"/>
    </source>
</evidence>
<dbReference type="AlphaFoldDB" id="A0AAW7XDI0"/>
<proteinExistence type="predicted"/>
<protein>
    <submittedName>
        <fullName evidence="2">RHS repeat-associated core domain-containing protein</fullName>
    </submittedName>
</protein>
<dbReference type="NCBIfam" id="TIGR03696">
    <property type="entry name" value="Rhs_assc_core"/>
    <property type="match status" value="1"/>
</dbReference>
<feature type="signal peptide" evidence="1">
    <location>
        <begin position="1"/>
        <end position="24"/>
    </location>
</feature>
<dbReference type="EMBL" id="JAUOPB010000022">
    <property type="protein sequence ID" value="MDO6424912.1"/>
    <property type="molecule type" value="Genomic_DNA"/>
</dbReference>
<dbReference type="PRINTS" id="PR00394">
    <property type="entry name" value="RHSPROTEIN"/>
</dbReference>
<dbReference type="PANTHER" id="PTHR32305:SF15">
    <property type="entry name" value="PROTEIN RHSA-RELATED"/>
    <property type="match status" value="1"/>
</dbReference>
<dbReference type="InterPro" id="IPR022385">
    <property type="entry name" value="Rhs_assc_core"/>
</dbReference>
<dbReference type="RefSeq" id="WP_303494191.1">
    <property type="nucleotide sequence ID" value="NZ_JAUOPB010000022.1"/>
</dbReference>
<evidence type="ECO:0000256" key="1">
    <source>
        <dbReference type="SAM" id="SignalP"/>
    </source>
</evidence>
<gene>
    <name evidence="2" type="ORF">Q4521_20655</name>
</gene>
<comment type="caution">
    <text evidence="2">The sequence shown here is derived from an EMBL/GenBank/DDBJ whole genome shotgun (WGS) entry which is preliminary data.</text>
</comment>